<evidence type="ECO:0000256" key="14">
    <source>
        <dbReference type="SAM" id="Coils"/>
    </source>
</evidence>
<keyword evidence="11" id="KW-0009">Actin-binding</keyword>
<dbReference type="PROSITE" id="PS00019">
    <property type="entry name" value="ACTININ_1"/>
    <property type="match status" value="1"/>
</dbReference>
<dbReference type="InterPro" id="IPR018159">
    <property type="entry name" value="Spectrin/alpha-actinin"/>
</dbReference>
<dbReference type="EMBL" id="JACVVK020000342">
    <property type="protein sequence ID" value="KAK7477742.1"/>
    <property type="molecule type" value="Genomic_DNA"/>
</dbReference>
<dbReference type="Pfam" id="PF00307">
    <property type="entry name" value="CH"/>
    <property type="match status" value="2"/>
</dbReference>
<feature type="coiled-coil region" evidence="14">
    <location>
        <begin position="3549"/>
        <end position="3634"/>
    </location>
</feature>
<dbReference type="FunFam" id="1.10.418.10:FF:000033">
    <property type="entry name" value="nesprin-1 isoform X1"/>
    <property type="match status" value="1"/>
</dbReference>
<dbReference type="GO" id="GO:0005856">
    <property type="term" value="C:cytoskeleton"/>
    <property type="evidence" value="ECO:0007669"/>
    <property type="project" value="UniProtKB-SubCell"/>
</dbReference>
<evidence type="ECO:0000256" key="2">
    <source>
        <dbReference type="ARBA" id="ARBA00004204"/>
    </source>
</evidence>
<dbReference type="SMART" id="SM00033">
    <property type="entry name" value="CH"/>
    <property type="match status" value="2"/>
</dbReference>
<dbReference type="Gene3D" id="1.10.418.10">
    <property type="entry name" value="Calponin-like domain"/>
    <property type="match status" value="2"/>
</dbReference>
<dbReference type="PANTHER" id="PTHR47535:SF1">
    <property type="entry name" value="NESPRIN-1"/>
    <property type="match status" value="1"/>
</dbReference>
<evidence type="ECO:0000256" key="15">
    <source>
        <dbReference type="SAM" id="MobiDB-lite"/>
    </source>
</evidence>
<feature type="compositionally biased region" description="Polar residues" evidence="15">
    <location>
        <begin position="5280"/>
        <end position="5290"/>
    </location>
</feature>
<dbReference type="InterPro" id="IPR001589">
    <property type="entry name" value="Actinin_actin-bd_CS"/>
</dbReference>
<dbReference type="Pfam" id="PF00435">
    <property type="entry name" value="Spectrin"/>
    <property type="match status" value="18"/>
</dbReference>
<dbReference type="GO" id="GO:0030017">
    <property type="term" value="C:sarcomere"/>
    <property type="evidence" value="ECO:0007669"/>
    <property type="project" value="UniProtKB-SubCell"/>
</dbReference>
<evidence type="ECO:0000313" key="17">
    <source>
        <dbReference type="EMBL" id="KAK7477742.1"/>
    </source>
</evidence>
<feature type="coiled-coil region" evidence="14">
    <location>
        <begin position="4043"/>
        <end position="4104"/>
    </location>
</feature>
<keyword evidence="18" id="KW-1185">Reference proteome</keyword>
<evidence type="ECO:0000313" key="18">
    <source>
        <dbReference type="Proteomes" id="UP001519460"/>
    </source>
</evidence>
<evidence type="ECO:0000256" key="11">
    <source>
        <dbReference type="ARBA" id="ARBA00023203"/>
    </source>
</evidence>
<comment type="subcellular location">
    <subcellularLocation>
        <location evidence="3">Cytoplasm</location>
        <location evidence="3">Cytoskeleton</location>
    </subcellularLocation>
    <subcellularLocation>
        <location evidence="2">Cytoplasm</location>
        <location evidence="2">Myofibril</location>
        <location evidence="2">Sarcomere</location>
    </subcellularLocation>
    <subcellularLocation>
        <location evidence="1">Nucleus membrane</location>
    </subcellularLocation>
</comment>
<sequence length="6856" mass="785142">MDSRGSTSSQASLASSLTAGSEGMATPDSPRGASLSVSGRLGGSGGAAGIQGVIQGLQTDGGKREATSDFIDLVILVLAGVLIGKRPRRSSPLQTQRRVKGALAVPAPGRAHPCLTEAAKSEGLTTDDISLEQWLRIMRPKETNDGCAGEICTGVSANGKAGVNGPYYVSVAVSCPHGDGLSFRVASVSTIDFAHKFRCGLRQRASVSGGMSRDQNLLSHSIAPHGVREIPLPRIFSGAVKVSPKQPVSPNFIPTACVWGVNEQERVQKKTFTNWMNTYLCQRSPPMKVENLFEEIKDGTVLLSLLEVLSGEKLPMEKGAKLRRPHHIANITTALSYLEKRNIKLVNINATSIADGKPAIVLGLVWTIILYFQIEETISQVPNVPEMEGDGPSSKKKQALPKQSLLAWAEGVLAKKYGLQIKDFGKSWKDGVAFNAMIHNIRPDLVDMDAVRRQQARINLEHAFSTAENQLGIARLLDPEDVDVERPDEKSIMTYVAQFLKAYPDRSVPGEDLSTPEKESQAYNSIMTWLNTDAAEILASSQDPVTDRQAEFLDYIGFKTEFDRREPIVKKIGEKVLSGKALKLTMNDWEQLDTRWREVDDQTRRWLLKLDASLPGRLGKFGEFLYQAELLLLKEKELLANPDDNMQQLAEVLREHKDLFKDLESWRQFFIQTKRAGRYEGEMLHGPHMDLMNKRLEAVTQGSSRNQAQIEYLLCRFDVLGYIGAAEEKVAVWTAKCGRQEEVEATLADYVDMVDKQQLTQNFDKTLNELKKLAEAFKKADKAEAPKLDAFQAEATDRWKKLAAEIKGARPMLKEVIEAWKRYSACVDVLTVWLTDGEQVMEASAEEIQEYFKDVAQYEERLKVLNESGAFLVGVVTEPIAAEIKELMALLNQRCTELAQRFEQYKQTEVIGRARQEYEEGVERLAGWLSGAQEILDQQIPCIHAPLKEHLLQLDEFNNQIAQVESDFKVTTKTAQGLVKDSSQDVVSTMLQTLNTQKEVIVKLRKEIPERIKYLKAVLPNVESLETGVLDLEQWLSEGEELLASHKLDATADAAEARLEKHKTFFSETTYQKSILESKNKVFQKICGTKAKLKNVDFSPADDLMNSANTRFQNCVTSAKDWEKKLEAITRLWRSLVQRQQQLDEWLDNAQAVIDDNEDDSESLIRKHKTFFDRTDQKRLQEYQANGQEILKQLEPADQMPLKEIMTATEQRWKSVMHQAPIKLLKLEFVLPEEKFEHQIGKAELALKQHQEQLASNTHVKDALQKHRQFFHQGPFRSTCEKCLEQMKDYAAQLTKHDRADGSLQKRYQEHLDRWNKLNGFADKLHLQLKQLPERWKDYNQKMHSMSDWISNVEKLMKEMGKEDISSDEYKDMLARFQKEMRNMDKHMEEGKRLEGSLEELLQDAPDSDAAAERKRLRELMARFQGLRPDMESTMGKSSIFTKGFEFRDGVDKRSNWLDEAQRLAMESPVIDSLEDARAYLQEHEALLTKLDSEKATIQADIEAGKRLQKDRNAPAFISQTVADLDRKWRDTNQLAQAKHTKLKRKVKDWEQYEGEKTSLLQYLKKAESELEKPPDALAQDTAQKDFQSKKELQSTLNKLKGSLNEMTKLNALLCEGASRERQGPLKGEMTDIDKRLDSVAHRLNAKLADLEMTIAKWSEYYKRLNNFCDWLNEKETKLNDVYDNKQETPENQLKKAEAISSQVYENHITLENLEKDAKGLTQNFRSRETAALKSKLTSVRRQWESLCARAKDRSTALSGNVAHWQRYQTLHEQLMPWIVKAEKYCATELPKCASLEEAKDLYDLHQAFLRECEENLPIFDKMSTEAGYLMEQPNMARELDSVQKRWGNILSASEDRSHKVEKMFGAWTAYSNELENFQENLDRLQNRLASDPNVGTTDVQVLEHELALAKALQEEVRSQQPQLNALQRQFEQLQPHANKEGLQVLKSKQDSVRGSFEDANAAVAERQKTLASALQHRRDFYGRLNDMEKWVKKMQRKLDSGSEIYSDEVTDTLAKLKAMKKECGEQDPAFQALQQEFKDLIQNCSEEERAVLMDRFDKVVEGYTKMEDLIGAREDVCHQWSKYSDAHKAAQAKLKSLQARLAAPDITEEEVAKIMQEIQELRQSMSPWSQEAESLDEMMSSAQMVIKDRATQRTLHFGSELASLEHMCDTVGQTAQQKESHLGELLQLSDDFSQRKDQLVKSLKQVESRIASSKAGQSSLQGIKDLVREIEDIRDDVFARNPEYEQLRELGRQIMHADPSKAAQIQSQLGQVSEAWERVQAKLGEQHQYYSGIANLWQTYNDSKQSVGRVLEDVSPLVEQDIAFSNQNDVKRALDQHKNAEFDLHANQSQLDHMNNKGVQLLEELRKVPNFNPRVMEQDLDDINLRWETANKVLDDHKENLEAQLVCWDQVGTGKDEVGTWVTSMLSKLDESARHFDDAVSVESRLTKFKEEAPYFAEVLADVSQKISDLRELNQGQSIPALEAAQRELEEKFERASTLANQLSATMSNFSEEQQDLQRAMQEETEWLNHVKDLLSRCDDISGEDEDIIKRLGDCKSLQEELAAHKKKVMAIQDKTAALHNKYPSVEMSSLAKDANVLAKKFESLVGRAERIDDTLVGALEQHCQDAQQQQARWLAAAREKVSWCGDIGGDRYSVEAKLSTMQDLHKSMDEGERKRAEAHARLEAARSVLPRAKLAELEQQNKHLDKEWNMLVAQMDQTQSKLENSVDEWEAYDTQHEALAQWLRETEASLRSEATLKPDLAAKKNQLEVFKDLEDAVHARRHEFESMRDMAQKISHASGDTRTASYATQLVNRFQTLATAVKEQVEQSDKNIDDHQNFLQRHKACVDWLSKAQAQLDSCSDMVGDEESLNVKLSIIKDLLADKEQGLALFNAALESGEKLYPNTSNEGREEVRRELRSLRDHWEGFSDALNETQRSLESSRMQWSSFDENFEQLMQWVHDMEGQTISEPELKGTLQEKKAQLQNLKTRCQDILSHQTMMDSISDKGTALASAQVQNRLKQLNTKYNTLCSKAQAQVRHAESAVEQHQGYQDSVQACRDWMTSARDRLAVCAESGGDRQSLQNRLDRLQDLMNTMRDGEAKLHTAQKEGEKTLPQTSPQGQANVRRELDALKHEWDTLGGRMKDTQQSLVHAIKALETYDVSCESLNRWLRETESQLKDYELKSTLSEKQAQVEKFKILQQQIAGKQGQFDELQNMAAQVQGSDVRLSNYSSQLISKYEAVKNMARDVIGRWQEFVEDHTIYQNNYAQCVEWVATLRKRLQICGDLAGDKQDVEDRLIKLQELMAERDEGASMIHQTVESGERLYPNTASEGRDIIRQELRSLREQWDLMCDEVSETQRKLDMNLTQWSSYDENFDTFHKWLLDVEVKLKQDAELKATLPEKKAQLQNHKVLHQDILSRKHIIENLGEKAQALTKATPSAKVNKFVGELHQKYDKICELSKSVLDRFDHAMREHQQYQDASHDFQDWLNTSREKLDMCADRSGDKMSLQAKRERIKEFSTGLAEGERKLKMVCDLASQTAKNTSPQGQDVLRREVDHLQREWDDYRNQMMNAESALDTTMMQWGSFESKFEECAEWLKNMENHVKSHELKNTLKEKQAQVDKFKKQREEILAHQPIIDQFTDEAQNLMHTSSDVRLSTQVTQLTNRYQGLLSLIKDLITKWEKYVAEHQVFDNRLAEYNNWILQASQKLEQCSQSVGDQESMEEKRAMIQMLFSEKEHGLQRLNGSIESGEKLYPDTAATGREKVRQDLRRAKEDWERLFSGLNEAQRRVDAFLMQWTSYVDGQDSLTRWMGETEAALRADMDLRNTLQEKRQQLQNYRSVLQDITSHQRLVDSCVEKAQGVLQSTSNSDVASFITSISSRYEKLASDAKAMIVRSEEHVAIHQQYQESLQASIDWLSQMKDKLSICSDSTGDRSTIQNKLDRLHELITVLPEGQAKVKECEHHAQETMDTTALKGRQAVQSEMDVLKLDWEDYSLKLHSLRDSLEQALHYWRLYEDKYERIQGWVKAMEKQVKDCPLRSTLEEKQEQLKKYQEHLEAISEKEEEVADASWLEKREFELMQEIKGHQSEIDKFTDEAQTLQQLTSESRVGNFVSQLTSRYQGLLVTTKEIIKRCEQNVEDHKTFVSKFADASQWLIKAKEKFAECSDSAGSRAELEDRLDKVQELVRDRDAGLTKLNQCVESGERLYASTAPDGRETIRQELRKLKLGWDGLYDDLSAITRRLEVSLVQWTSFDESYGQVESWLRDMESQLEGQTPLRSTLEEKKTQLQNYKVLLQDVQSYQRVIDSISDKAQNLVQSSSDPELSRFVSQTGARYQKLCAAAKDRVQQYEKFVADHQEYSDCYNSTVEWLNSVREKLSSCSDVSGDRHAIQSRLDKIQDILATKMEGEPKVKNVISLAQKVLPHTAPQGRDVVTRDTEALRADWEAFIMALAKTKSDLESCMDQWREFETWQERCGGWMKEVEGKLRDVDLRASLADKQAMLDRLRALQSEISQHQRDLDVLSDSAQDLMQVSADSRVVSQASQLATRYQTATINSKELCRRWEQYVLDHQAYIQSFDQCRSWLSDMEARVSNVLDTSGDKTTVQDRLTKVQDLLAEKEEGMHMLQIALDNLQMVLPNTSVAGRDAMRRDMQALQHEYDTLSGRLMDARSSLENQLAQWTVYDDSVGQLVRWLQDLENQTAAESQLQNTMQEKKLQLERVKVLQLNIQSQQSTIDSLNEKAQTLKQSSRDDNLSNQIRHVVSRYETLCDKAKGLLQASEKQLRDHQVYRDAYMAASDWLGATSDKLNLCGDVRGDRSTIEAQLHKVEEISGGVHVGRQKLEEAQTKGSVVLPQTSTQGQDLIKEELSMLVSDYEGFETDLANLTTTLTTLRDQWHQYEAFYEELSQWIKDTESEMKSDSELKSTLEQKTIQLEKQKSLHEELMQQQESFDSLAEQAQILMQSSTDSRVSTQLTQMSSRYSALITVSKDLLKRYDQNVQDHQQYSEVYSEARSWLQDTYDKLSVCADTSGDRYTIQTQLEKLQEFVVMKEEGQVLIHTANTWGEKTMTNTSAEGREVIRQELQQLQADWEQMLSHVTDTKVMLESCLLQWTDFSASHDQVVRWLKDMEKRLRETHLKADLGEKKAELQRCKTIYQDIVSYEQMVESMTAKATDLAEKSPASKSTTDTSPVAARYHAVKEQAKDMLAKNEQYVAQHQTFHDSCNSFVNWLRTAVEKLATCSDTYGEKSAIESKLERAKALMASLSEGSQRLSQATKAGETTLPSTSASGQTKIRHELQVMTKDFEDFRTHLVQAQSDLEMCLSQWDEFEESYQQFCNWLREAEVQLRAETVHKATVEEKKRHWDEYQVQLEELISHQSALDQVSEKAQVLLQTNADAKTSHAITQLNTRYQAIIALAKDICNNLEAAYNHHRMYKQNHHQFADWLKETRQHIKAVQDDRGSKDNVNVRLSNLDATQAALDHGHSLLRSLLDSSEKTLPSTNTKGCQVIRQETETAKSDYENILTQLSQVKRNLETALSHWDDFDRLHQQLQEWIGDVDALQADVVAHKELIDRLAEKAQQVKDGIPRSQVAELQTRYAKLQQNSKDVVGKVEDQVSSHEEYRKSYISCLDWLANTKHRLQRLSDFSGDKRSLQDRLQQLRDFKADLQQGQDMLNRTASLGERVCHTTAPRGQEVIRRELQSLRDDWAAFSTAVADVESNLESCIANWLQLDDEQSGFMGWLERMDTKIKSFMEPRPNLIRKRQHLQEGEDLYSEIVRHKAELDKVRDKGDAIVQRSSDPRVSNNMMQLYTKYQSLCSSAKAMVAKLRDNVDDHKQYDDALESAGRWLATMSERVSACSDTSGDWHVVQDRIEEIKDVTNSMDDGLAKVNYVCDQAEKILPNTSIEGKKLIEEQVTELTNDWEKLNKAISECTTMLEGVQQRWHEYEQYYGSLVRWLADTENTLRADPEPRALLVERKAQLDKYKLILSDIENHQRLVNELTERVANLEALCDNPEVTASLEDVQSRYNTVLYKAKDLVEALQRLYDEHHDFHEAQQECEKWLLQMSFRLMAHNSLNVSTMELTERQIEKHRVLLREIEDYRLTLDSVSRLGQQLIMNNARVPRLAQQVQAQLQNLEESYMNLQTTAQQIRDRLNEIYSKWRQYKELLESTNSFVQEEFPEWLEQVEADVPDTLDDAQRQRETSQAELEKLYGMKQELQAAAHRCENMGSMESLDKADTSHDSPLSQFADTVNKNLQDCINQLEKRLDRLRETIRKWDNVDRARIELRHWLHSRQEELQEMESNPAKLHAEAADLDIERLKRFREEVRAREPAINDLLTQYRSLTQHNPSLADPVVRAVHDDWEELLGQIENLLASRESARQSAHDLQAQQDTMDEDLENYMRELERIDKAEITMEEKGIQMQTTRRRCRSTQTRSGPRDSYDSDSDSPWRSPRGPRGGRGPLPSPHLRHSRSGNLSRSHPRSPFDRSSHRRFNDSQDFKKGAAAAAAFESESEESGYGETYGETMHASSFDTHLDEPSYWLGSDAGRENQVFYESDNESAASYITGIFLPVDPESLRDATSQTPRAAKTQTMDMNRSSHTQTLVPPRNAGIQTSNTSLHSIGAQTKRSSGSRSDLLRSILLEVKDIKRQQGIDGSDTESLASDVTIKKETLEALYRDVSAVRNAGARGNATTQTAAEQATQTAMRMFEGDPQQQARQERLQGMLAELKNLKEGGDSNPTPSRVQSTPHSITDFDQRTPSRSLARTTPARFESPQPMASPTPTPNGHAGPSVNGYDRVHFAYPPETSYSMPALNQMPPQGAEYGRRRVTQEDLNAISDRLDRLQNYQMPPRRQLPMPP</sequence>
<feature type="region of interest" description="Disordered" evidence="15">
    <location>
        <begin position="6837"/>
        <end position="6856"/>
    </location>
</feature>
<evidence type="ECO:0000256" key="1">
    <source>
        <dbReference type="ARBA" id="ARBA00004126"/>
    </source>
</evidence>
<feature type="coiled-coil region" evidence="14">
    <location>
        <begin position="3079"/>
        <end position="3109"/>
    </location>
</feature>
<feature type="domain" description="Calponin-homology (CH)" evidence="16">
    <location>
        <begin position="399"/>
        <end position="504"/>
    </location>
</feature>
<name>A0ABD0JRX1_9CAEN</name>
<accession>A0ABD0JRX1</accession>
<feature type="coiled-coil region" evidence="14">
    <location>
        <begin position="1474"/>
        <end position="1501"/>
    </location>
</feature>
<keyword evidence="6" id="KW-0812">Transmembrane</keyword>
<dbReference type="GO" id="GO:0003779">
    <property type="term" value="F:actin binding"/>
    <property type="evidence" value="ECO:0007669"/>
    <property type="project" value="UniProtKB-KW"/>
</dbReference>
<feature type="domain" description="Calponin-homology (CH)" evidence="16">
    <location>
        <begin position="266"/>
        <end position="373"/>
    </location>
</feature>
<dbReference type="InterPro" id="IPR052403">
    <property type="entry name" value="LINC-complex_assoc"/>
</dbReference>
<dbReference type="Pfam" id="PF25034">
    <property type="entry name" value="Spectrin_SYNE1"/>
    <property type="match status" value="1"/>
</dbReference>
<evidence type="ECO:0000256" key="6">
    <source>
        <dbReference type="ARBA" id="ARBA00022692"/>
    </source>
</evidence>
<feature type="coiled-coil region" evidence="14">
    <location>
        <begin position="5982"/>
        <end position="6009"/>
    </location>
</feature>
<feature type="coiled-coil region" evidence="14">
    <location>
        <begin position="3164"/>
        <end position="3191"/>
    </location>
</feature>
<dbReference type="GO" id="GO:0031965">
    <property type="term" value="C:nuclear membrane"/>
    <property type="evidence" value="ECO:0007669"/>
    <property type="project" value="UniProtKB-SubCell"/>
</dbReference>
<dbReference type="SUPFAM" id="SSF46966">
    <property type="entry name" value="Spectrin repeat"/>
    <property type="match status" value="46"/>
</dbReference>
<proteinExistence type="inferred from homology"/>
<feature type="region of interest" description="Disordered" evidence="15">
    <location>
        <begin position="6410"/>
        <end position="6522"/>
    </location>
</feature>
<organism evidence="17 18">
    <name type="scientific">Batillaria attramentaria</name>
    <dbReference type="NCBI Taxonomy" id="370345"/>
    <lineage>
        <taxon>Eukaryota</taxon>
        <taxon>Metazoa</taxon>
        <taxon>Spiralia</taxon>
        <taxon>Lophotrochozoa</taxon>
        <taxon>Mollusca</taxon>
        <taxon>Gastropoda</taxon>
        <taxon>Caenogastropoda</taxon>
        <taxon>Sorbeoconcha</taxon>
        <taxon>Cerithioidea</taxon>
        <taxon>Batillariidae</taxon>
        <taxon>Batillaria</taxon>
    </lineage>
</organism>
<feature type="coiled-coil region" evidence="14">
    <location>
        <begin position="4909"/>
        <end position="4946"/>
    </location>
</feature>
<evidence type="ECO:0000256" key="13">
    <source>
        <dbReference type="ARBA" id="ARBA00023242"/>
    </source>
</evidence>
<comment type="caution">
    <text evidence="17">The sequence shown here is derived from an EMBL/GenBank/DDBJ whole genome shotgun (WGS) entry which is preliminary data.</text>
</comment>
<feature type="compositionally biased region" description="Low complexity" evidence="15">
    <location>
        <begin position="1"/>
        <end position="21"/>
    </location>
</feature>
<dbReference type="InterPro" id="IPR057057">
    <property type="entry name" value="Spectrin_SYNE1"/>
</dbReference>
<feature type="coiled-coil region" evidence="14">
    <location>
        <begin position="2483"/>
        <end position="2521"/>
    </location>
</feature>
<feature type="region of interest" description="Disordered" evidence="15">
    <location>
        <begin position="1"/>
        <end position="41"/>
    </location>
</feature>
<keyword evidence="12" id="KW-0206">Cytoskeleton</keyword>
<dbReference type="InterPro" id="IPR001715">
    <property type="entry name" value="CH_dom"/>
</dbReference>
<dbReference type="CDD" id="cd21243">
    <property type="entry name" value="CH_SYNE1_rpt2"/>
    <property type="match status" value="1"/>
</dbReference>
<keyword evidence="9 14" id="KW-0175">Coiled coil</keyword>
<feature type="coiled-coil region" evidence="14">
    <location>
        <begin position="1868"/>
        <end position="1930"/>
    </location>
</feature>
<reference evidence="17 18" key="1">
    <citation type="journal article" date="2023" name="Sci. Data">
        <title>Genome assembly of the Korean intertidal mud-creeper Batillaria attramentaria.</title>
        <authorList>
            <person name="Patra A.K."/>
            <person name="Ho P.T."/>
            <person name="Jun S."/>
            <person name="Lee S.J."/>
            <person name="Kim Y."/>
            <person name="Won Y.J."/>
        </authorList>
    </citation>
    <scope>NUCLEOTIDE SEQUENCE [LARGE SCALE GENOMIC DNA]</scope>
    <source>
        <strain evidence="17">Wonlab-2016</strain>
    </source>
</reference>
<feature type="coiled-coil region" evidence="14">
    <location>
        <begin position="6124"/>
        <end position="6151"/>
    </location>
</feature>
<protein>
    <recommendedName>
        <fullName evidence="16">Calponin-homology (CH) domain-containing protein</fullName>
    </recommendedName>
</protein>
<gene>
    <name evidence="17" type="ORF">BaRGS_00031030</name>
</gene>
<feature type="compositionally biased region" description="Low complexity" evidence="15">
    <location>
        <begin position="6845"/>
        <end position="6856"/>
    </location>
</feature>
<keyword evidence="7" id="KW-0677">Repeat</keyword>
<dbReference type="SUPFAM" id="SSF47576">
    <property type="entry name" value="Calponin-homology domain, CH-domain"/>
    <property type="match status" value="1"/>
</dbReference>
<feature type="coiled-coil region" evidence="14">
    <location>
        <begin position="4499"/>
        <end position="4526"/>
    </location>
</feature>
<dbReference type="CDD" id="cd00176">
    <property type="entry name" value="SPEC"/>
    <property type="match status" value="21"/>
</dbReference>
<keyword evidence="8" id="KW-1133">Transmembrane helix</keyword>
<dbReference type="Proteomes" id="UP001519460">
    <property type="component" value="Unassembled WGS sequence"/>
</dbReference>
<evidence type="ECO:0000256" key="7">
    <source>
        <dbReference type="ARBA" id="ARBA00022737"/>
    </source>
</evidence>
<feature type="compositionally biased region" description="Basic and acidic residues" evidence="15">
    <location>
        <begin position="6481"/>
        <end position="6499"/>
    </location>
</feature>
<feature type="compositionally biased region" description="Polar residues" evidence="15">
    <location>
        <begin position="6584"/>
        <end position="6602"/>
    </location>
</feature>
<feature type="region of interest" description="Disordered" evidence="15">
    <location>
        <begin position="5267"/>
        <end position="5290"/>
    </location>
</feature>
<dbReference type="PANTHER" id="PTHR47535">
    <property type="entry name" value="MUSCLE-SPECIFIC PROTEIN 300 KDA, ISOFORM G"/>
    <property type="match status" value="1"/>
</dbReference>
<dbReference type="Gene3D" id="1.20.58.60">
    <property type="match status" value="26"/>
</dbReference>
<evidence type="ECO:0000256" key="12">
    <source>
        <dbReference type="ARBA" id="ARBA00023212"/>
    </source>
</evidence>
<feature type="non-terminal residue" evidence="17">
    <location>
        <position position="6856"/>
    </location>
</feature>
<feature type="coiled-coil region" evidence="14">
    <location>
        <begin position="4697"/>
        <end position="4748"/>
    </location>
</feature>
<dbReference type="SMART" id="SM00150">
    <property type="entry name" value="SPEC"/>
    <property type="match status" value="43"/>
</dbReference>
<keyword evidence="10" id="KW-0472">Membrane</keyword>
<dbReference type="InterPro" id="IPR002017">
    <property type="entry name" value="Spectrin_repeat"/>
</dbReference>
<dbReference type="PROSITE" id="PS50021">
    <property type="entry name" value="CH"/>
    <property type="match status" value="2"/>
</dbReference>
<dbReference type="InterPro" id="IPR036872">
    <property type="entry name" value="CH_dom_sf"/>
</dbReference>
<feature type="coiled-coil region" evidence="14">
    <location>
        <begin position="6192"/>
        <end position="6219"/>
    </location>
</feature>
<feature type="region of interest" description="Disordered" evidence="15">
    <location>
        <begin position="6584"/>
        <end position="6613"/>
    </location>
</feature>
<evidence type="ECO:0000256" key="9">
    <source>
        <dbReference type="ARBA" id="ARBA00023054"/>
    </source>
</evidence>
<comment type="similarity">
    <text evidence="4">Belongs to the nesprin family.</text>
</comment>
<feature type="compositionally biased region" description="Polar residues" evidence="15">
    <location>
        <begin position="6735"/>
        <end position="6748"/>
    </location>
</feature>
<feature type="coiled-coil region" evidence="14">
    <location>
        <begin position="6251"/>
        <end position="6278"/>
    </location>
</feature>
<feature type="region of interest" description="Disordered" evidence="15">
    <location>
        <begin position="6729"/>
        <end position="6830"/>
    </location>
</feature>
<feature type="coiled-coil region" evidence="14">
    <location>
        <begin position="5515"/>
        <end position="5576"/>
    </location>
</feature>
<evidence type="ECO:0000256" key="10">
    <source>
        <dbReference type="ARBA" id="ARBA00023136"/>
    </source>
</evidence>
<dbReference type="FunFam" id="1.10.418.10:FF:000037">
    <property type="entry name" value="nesprin-1 isoform X1"/>
    <property type="match status" value="1"/>
</dbReference>
<evidence type="ECO:0000256" key="8">
    <source>
        <dbReference type="ARBA" id="ARBA00022989"/>
    </source>
</evidence>
<evidence type="ECO:0000259" key="16">
    <source>
        <dbReference type="PROSITE" id="PS50021"/>
    </source>
</evidence>
<feature type="coiled-coil region" evidence="14">
    <location>
        <begin position="841"/>
        <end position="908"/>
    </location>
</feature>
<dbReference type="InterPro" id="IPR047291">
    <property type="entry name" value="CH_SYNE1_rpt2"/>
</dbReference>
<keyword evidence="13" id="KW-0539">Nucleus</keyword>
<keyword evidence="5" id="KW-0963">Cytoplasm</keyword>
<evidence type="ECO:0000256" key="3">
    <source>
        <dbReference type="ARBA" id="ARBA00004245"/>
    </source>
</evidence>
<evidence type="ECO:0000256" key="4">
    <source>
        <dbReference type="ARBA" id="ARBA00008619"/>
    </source>
</evidence>
<evidence type="ECO:0000256" key="5">
    <source>
        <dbReference type="ARBA" id="ARBA00022490"/>
    </source>
</evidence>